<organism evidence="2">
    <name type="scientific">Dehalogenimonas sp. 4OHTPN</name>
    <dbReference type="NCBI Taxonomy" id="3166643"/>
    <lineage>
        <taxon>Bacteria</taxon>
        <taxon>Bacillati</taxon>
        <taxon>Chloroflexota</taxon>
        <taxon>Dehalococcoidia</taxon>
        <taxon>Dehalococcoidales</taxon>
        <taxon>Dehalococcoidaceae</taxon>
        <taxon>Dehalogenimonas</taxon>
    </lineage>
</organism>
<evidence type="ECO:0000313" key="2">
    <source>
        <dbReference type="EMBL" id="XCH34095.1"/>
    </source>
</evidence>
<feature type="domain" description="Transcription factor zinc-finger" evidence="1">
    <location>
        <begin position="69"/>
        <end position="111"/>
    </location>
</feature>
<dbReference type="AlphaFoldDB" id="A0AAU8GBM6"/>
<dbReference type="Pfam" id="PF13453">
    <property type="entry name" value="Zn_ribbon_TFIIB"/>
    <property type="match status" value="2"/>
</dbReference>
<sequence>MNCPKDHSPMIVVEHNRIALDYCPECRGVWFDRGELELLMELACGGEADTCTADLLTRPEATTAEARRRCPICNHNMRKEHIGQQPAVLIDSCGRGDGLWFDGGELHQVLSQVQTAAGGNQDARLLAFLKETLKADINE</sequence>
<name>A0AAU8GBM6_9CHLR</name>
<dbReference type="InterPro" id="IPR027392">
    <property type="entry name" value="TF_Znf"/>
</dbReference>
<gene>
    <name evidence="2" type="ORF">ABV300_04240</name>
</gene>
<accession>A0AAU8GBM6</accession>
<feature type="domain" description="Transcription factor zinc-finger" evidence="1">
    <location>
        <begin position="2"/>
        <end position="41"/>
    </location>
</feature>
<protein>
    <submittedName>
        <fullName evidence="2">Zf-TFIIB domain-containing protein</fullName>
    </submittedName>
</protein>
<dbReference type="RefSeq" id="WP_353715279.1">
    <property type="nucleotide sequence ID" value="NZ_CP159307.1"/>
</dbReference>
<dbReference type="EMBL" id="CP159307">
    <property type="protein sequence ID" value="XCH34095.1"/>
    <property type="molecule type" value="Genomic_DNA"/>
</dbReference>
<reference evidence="2" key="1">
    <citation type="submission" date="2024-06" db="EMBL/GenBank/DDBJ databases">
        <title>A Novel Isolate, Dehalogenimonas sp. Strain 4OHTPN, Dechlorinates Aromatic 4 Hydroxy chlorothalonil by a Novel Reductive Dehalogenase.</title>
        <authorList>
            <person name="Liu G."/>
        </authorList>
    </citation>
    <scope>NUCLEOTIDE SEQUENCE</scope>
    <source>
        <strain evidence="2">4OHTPN</strain>
    </source>
</reference>
<evidence type="ECO:0000259" key="1">
    <source>
        <dbReference type="Pfam" id="PF13453"/>
    </source>
</evidence>
<proteinExistence type="predicted"/>